<reference evidence="2 3" key="1">
    <citation type="journal article" date="2016" name="Genome Biol. Evol.">
        <title>Gene Family Evolution Reflects Adaptation to Soil Environmental Stressors in the Genome of the Collembolan Orchesella cincta.</title>
        <authorList>
            <person name="Faddeeva-Vakhrusheva A."/>
            <person name="Derks M.F."/>
            <person name="Anvar S.Y."/>
            <person name="Agamennone V."/>
            <person name="Suring W."/>
            <person name="Smit S."/>
            <person name="van Straalen N.M."/>
            <person name="Roelofs D."/>
        </authorList>
    </citation>
    <scope>NUCLEOTIDE SEQUENCE [LARGE SCALE GENOMIC DNA]</scope>
    <source>
        <tissue evidence="2">Mixed pool</tissue>
    </source>
</reference>
<protein>
    <submittedName>
        <fullName evidence="2">Uncharacterized protein</fullName>
    </submittedName>
</protein>
<evidence type="ECO:0000313" key="3">
    <source>
        <dbReference type="Proteomes" id="UP000094527"/>
    </source>
</evidence>
<feature type="compositionally biased region" description="Polar residues" evidence="1">
    <location>
        <begin position="71"/>
        <end position="81"/>
    </location>
</feature>
<organism evidence="2 3">
    <name type="scientific">Orchesella cincta</name>
    <name type="common">Springtail</name>
    <name type="synonym">Podura cincta</name>
    <dbReference type="NCBI Taxonomy" id="48709"/>
    <lineage>
        <taxon>Eukaryota</taxon>
        <taxon>Metazoa</taxon>
        <taxon>Ecdysozoa</taxon>
        <taxon>Arthropoda</taxon>
        <taxon>Hexapoda</taxon>
        <taxon>Collembola</taxon>
        <taxon>Entomobryomorpha</taxon>
        <taxon>Entomobryoidea</taxon>
        <taxon>Orchesellidae</taxon>
        <taxon>Orchesellinae</taxon>
        <taxon>Orchesella</taxon>
    </lineage>
</organism>
<accession>A0A1D2M5I5</accession>
<keyword evidence="3" id="KW-1185">Reference proteome</keyword>
<name>A0A1D2M5I5_ORCCI</name>
<evidence type="ECO:0000313" key="2">
    <source>
        <dbReference type="EMBL" id="ODM88235.1"/>
    </source>
</evidence>
<feature type="compositionally biased region" description="Low complexity" evidence="1">
    <location>
        <begin position="82"/>
        <end position="93"/>
    </location>
</feature>
<comment type="caution">
    <text evidence="2">The sequence shown here is derived from an EMBL/GenBank/DDBJ whole genome shotgun (WGS) entry which is preliminary data.</text>
</comment>
<gene>
    <name evidence="2" type="ORF">Ocin01_18447</name>
</gene>
<evidence type="ECO:0000256" key="1">
    <source>
        <dbReference type="SAM" id="MobiDB-lite"/>
    </source>
</evidence>
<proteinExistence type="predicted"/>
<dbReference type="Proteomes" id="UP000094527">
    <property type="component" value="Unassembled WGS sequence"/>
</dbReference>
<feature type="compositionally biased region" description="Polar residues" evidence="1">
    <location>
        <begin position="1"/>
        <end position="13"/>
    </location>
</feature>
<feature type="region of interest" description="Disordered" evidence="1">
    <location>
        <begin position="58"/>
        <end position="144"/>
    </location>
</feature>
<feature type="region of interest" description="Disordered" evidence="1">
    <location>
        <begin position="1"/>
        <end position="23"/>
    </location>
</feature>
<dbReference type="EMBL" id="LJIJ01003934">
    <property type="protein sequence ID" value="ODM88235.1"/>
    <property type="molecule type" value="Genomic_DNA"/>
</dbReference>
<sequence>MGENPSGNTSGNGQPPFPNFSSVIPGANLPSASMFLPPNGALCVFVMGPGNANVNVYASGPVGQIDKGPGSTLSGRTPPTVSSSQQLQRPSSRATYNAMRMPRGPVQSMPIPAAAEPTTTQSGQENRRTTRSQTKASTKGRKKT</sequence>
<dbReference type="AlphaFoldDB" id="A0A1D2M5I5"/>